<name>A0A812IU58_SYMPI</name>
<accession>A0A812IU58</accession>
<evidence type="ECO:0000313" key="2">
    <source>
        <dbReference type="Proteomes" id="UP000649617"/>
    </source>
</evidence>
<dbReference type="Proteomes" id="UP000649617">
    <property type="component" value="Unassembled WGS sequence"/>
</dbReference>
<reference evidence="1" key="1">
    <citation type="submission" date="2021-02" db="EMBL/GenBank/DDBJ databases">
        <authorList>
            <person name="Dougan E. K."/>
            <person name="Rhodes N."/>
            <person name="Thang M."/>
            <person name="Chan C."/>
        </authorList>
    </citation>
    <scope>NUCLEOTIDE SEQUENCE</scope>
</reference>
<dbReference type="AlphaFoldDB" id="A0A812IU58"/>
<sequence>MGGMMANAMDCMEKEVQVCCQDGTFRTSTCVPLWYCHVAIGKRDFGPVPPCGAAPKSGDASKCQQSDGQIRKSMEMAKSMCFDKIKELYDLQGKLGQCVADVSSEKQKLQSTRQGLTNTQHRAEDCEKREAQAKAQKSLGLGGASGSTFCPARSAELSGASSQFALAMDKCIGVEFAAAVRIPTIDIEVPEIKVGAIGTGSFQLQTPDFGAPGFQGDIVVPGGGGKLNVAPHSAAGPGGAKGPAPGKRLSLIQRVANIKADIKECEDAKPKVMAKKDELAATKDTVLKQKQKACEELGPQRLRLLQPATAQTAIQFFSVMKMAWNCPDVEEAIDGITALLEFC</sequence>
<keyword evidence="2" id="KW-1185">Reference proteome</keyword>
<proteinExistence type="predicted"/>
<comment type="caution">
    <text evidence="1">The sequence shown here is derived from an EMBL/GenBank/DDBJ whole genome shotgun (WGS) entry which is preliminary data.</text>
</comment>
<evidence type="ECO:0000313" key="1">
    <source>
        <dbReference type="EMBL" id="CAE7181953.1"/>
    </source>
</evidence>
<protein>
    <submittedName>
        <fullName evidence="1">Uncharacterized protein</fullName>
    </submittedName>
</protein>
<dbReference type="EMBL" id="CAJNIZ010001064">
    <property type="protein sequence ID" value="CAE7181953.1"/>
    <property type="molecule type" value="Genomic_DNA"/>
</dbReference>
<organism evidence="1 2">
    <name type="scientific">Symbiodinium pilosum</name>
    <name type="common">Dinoflagellate</name>
    <dbReference type="NCBI Taxonomy" id="2952"/>
    <lineage>
        <taxon>Eukaryota</taxon>
        <taxon>Sar</taxon>
        <taxon>Alveolata</taxon>
        <taxon>Dinophyceae</taxon>
        <taxon>Suessiales</taxon>
        <taxon>Symbiodiniaceae</taxon>
        <taxon>Symbiodinium</taxon>
    </lineage>
</organism>
<gene>
    <name evidence="1" type="ORF">SPIL2461_LOCUS1113</name>
</gene>